<evidence type="ECO:0000313" key="4">
    <source>
        <dbReference type="EMBL" id="KAG4419522.1"/>
    </source>
</evidence>
<organism evidence="4 5">
    <name type="scientific">Cadophora malorum</name>
    <dbReference type="NCBI Taxonomy" id="108018"/>
    <lineage>
        <taxon>Eukaryota</taxon>
        <taxon>Fungi</taxon>
        <taxon>Dikarya</taxon>
        <taxon>Ascomycota</taxon>
        <taxon>Pezizomycotina</taxon>
        <taxon>Leotiomycetes</taxon>
        <taxon>Helotiales</taxon>
        <taxon>Ploettnerulaceae</taxon>
        <taxon>Cadophora</taxon>
    </lineage>
</organism>
<dbReference type="GO" id="GO:0009277">
    <property type="term" value="C:fungal-type cell wall"/>
    <property type="evidence" value="ECO:0007669"/>
    <property type="project" value="TreeGrafter"/>
</dbReference>
<dbReference type="GO" id="GO:0008237">
    <property type="term" value="F:metallopeptidase activity"/>
    <property type="evidence" value="ECO:0007669"/>
    <property type="project" value="InterPro"/>
</dbReference>
<protein>
    <recommendedName>
        <fullName evidence="3">Putative peptidase domain-containing protein</fullName>
    </recommendedName>
</protein>
<dbReference type="InterPro" id="IPR024079">
    <property type="entry name" value="MetalloPept_cat_dom_sf"/>
</dbReference>
<keyword evidence="5" id="KW-1185">Reference proteome</keyword>
<sequence length="306" mass="32931">MLFTQVLLLSGLSLTTAIPTFTAEQTVEQRDTAWTWNEGATPDYTIHVSCNATERNQLQRALNESTILAQHAKDHIMRFGNSSETYVKYFGNSSTTAEPAGWFDKLISGDKSGIVFRCDDIDNKCHQDGWAGHWRGEISPDQTVICPLSFEARWSLEAMCGHGYTVGEMKDSLYFGADLLHRLYHTVKVAEGVVDHYADTQEEILQLAIDHPEQAVRNSATLRHFAVEVYAYDIAVPGQGCPGTVPASTATSASEPAVASSTSSAEAASSTSEAPAATTTEAAPATTVSSAAAECHTHSDGVVHCA</sequence>
<dbReference type="GO" id="GO:0005178">
    <property type="term" value="F:integrin binding"/>
    <property type="evidence" value="ECO:0007669"/>
    <property type="project" value="TreeGrafter"/>
</dbReference>
<evidence type="ECO:0000313" key="5">
    <source>
        <dbReference type="Proteomes" id="UP000664132"/>
    </source>
</evidence>
<proteinExistence type="predicted"/>
<dbReference type="InterPro" id="IPR029482">
    <property type="entry name" value="HRXXH"/>
</dbReference>
<dbReference type="GO" id="GO:0005576">
    <property type="term" value="C:extracellular region"/>
    <property type="evidence" value="ECO:0007669"/>
    <property type="project" value="TreeGrafter"/>
</dbReference>
<dbReference type="InterPro" id="IPR039124">
    <property type="entry name" value="PRA1-like"/>
</dbReference>
<evidence type="ECO:0000259" key="3">
    <source>
        <dbReference type="Pfam" id="PF13933"/>
    </source>
</evidence>
<feature type="domain" description="Putative peptidase" evidence="3">
    <location>
        <begin position="18"/>
        <end position="243"/>
    </location>
</feature>
<dbReference type="EMBL" id="JAFJYH010000103">
    <property type="protein sequence ID" value="KAG4419522.1"/>
    <property type="molecule type" value="Genomic_DNA"/>
</dbReference>
<keyword evidence="2" id="KW-0732">Signal</keyword>
<dbReference type="Pfam" id="PF13933">
    <property type="entry name" value="HRXXH"/>
    <property type="match status" value="1"/>
</dbReference>
<dbReference type="PANTHER" id="PTHR39399">
    <property type="entry name" value="PROTEIN ZPS1"/>
    <property type="match status" value="1"/>
</dbReference>
<comment type="caution">
    <text evidence="4">The sequence shown here is derived from an EMBL/GenBank/DDBJ whole genome shotgun (WGS) entry which is preliminary data.</text>
</comment>
<dbReference type="PANTHER" id="PTHR39399:SF1">
    <property type="entry name" value="PROTEIN ZPS1"/>
    <property type="match status" value="1"/>
</dbReference>
<dbReference type="SUPFAM" id="SSF55486">
    <property type="entry name" value="Metalloproteases ('zincins'), catalytic domain"/>
    <property type="match status" value="1"/>
</dbReference>
<dbReference type="GO" id="GO:0008270">
    <property type="term" value="F:zinc ion binding"/>
    <property type="evidence" value="ECO:0007669"/>
    <property type="project" value="TreeGrafter"/>
</dbReference>
<evidence type="ECO:0000256" key="1">
    <source>
        <dbReference type="SAM" id="MobiDB-lite"/>
    </source>
</evidence>
<feature type="chain" id="PRO_5034809750" description="Putative peptidase domain-containing protein" evidence="2">
    <location>
        <begin position="18"/>
        <end position="306"/>
    </location>
</feature>
<accession>A0A8H7THX6</accession>
<dbReference type="GO" id="GO:0009986">
    <property type="term" value="C:cell surface"/>
    <property type="evidence" value="ECO:0007669"/>
    <property type="project" value="TreeGrafter"/>
</dbReference>
<feature type="region of interest" description="Disordered" evidence="1">
    <location>
        <begin position="245"/>
        <end position="285"/>
    </location>
</feature>
<evidence type="ECO:0000256" key="2">
    <source>
        <dbReference type="SAM" id="SignalP"/>
    </source>
</evidence>
<feature type="signal peptide" evidence="2">
    <location>
        <begin position="1"/>
        <end position="17"/>
    </location>
</feature>
<dbReference type="AlphaFoldDB" id="A0A8H7THX6"/>
<dbReference type="Proteomes" id="UP000664132">
    <property type="component" value="Unassembled WGS sequence"/>
</dbReference>
<dbReference type="OrthoDB" id="4689212at2759"/>
<gene>
    <name evidence="4" type="ORF">IFR04_007316</name>
</gene>
<reference evidence="4" key="1">
    <citation type="submission" date="2021-02" db="EMBL/GenBank/DDBJ databases">
        <title>Genome sequence Cadophora malorum strain M34.</title>
        <authorList>
            <person name="Stefanovic E."/>
            <person name="Vu D."/>
            <person name="Scully C."/>
            <person name="Dijksterhuis J."/>
            <person name="Roader J."/>
            <person name="Houbraken J."/>
        </authorList>
    </citation>
    <scope>NUCLEOTIDE SEQUENCE</scope>
    <source>
        <strain evidence="4">M34</strain>
    </source>
</reference>
<name>A0A8H7THX6_9HELO</name>
<dbReference type="Gene3D" id="3.40.390.10">
    <property type="entry name" value="Collagenase (Catalytic Domain)"/>
    <property type="match status" value="1"/>
</dbReference>